<dbReference type="InterPro" id="IPR000644">
    <property type="entry name" value="CBS_dom"/>
</dbReference>
<dbReference type="Gene3D" id="3.30.1340.30">
    <property type="match status" value="1"/>
</dbReference>
<feature type="domain" description="BON" evidence="3">
    <location>
        <begin position="155"/>
        <end position="223"/>
    </location>
</feature>
<gene>
    <name evidence="5" type="ORF">DFR50_104150</name>
</gene>
<dbReference type="InterPro" id="IPR017080">
    <property type="entry name" value="UCP036990_CBS_BON"/>
</dbReference>
<dbReference type="PROSITE" id="PS51371">
    <property type="entry name" value="CBS"/>
    <property type="match status" value="2"/>
</dbReference>
<dbReference type="PIRSF" id="PIRSF036990">
    <property type="entry name" value="UCP036990_CBS_BON"/>
    <property type="match status" value="1"/>
</dbReference>
<protein>
    <submittedName>
        <fullName evidence="5">CBS domain protein</fullName>
    </submittedName>
</protein>
<feature type="domain" description="CBS" evidence="4">
    <location>
        <begin position="7"/>
        <end position="65"/>
    </location>
</feature>
<dbReference type="InterPro" id="IPR051257">
    <property type="entry name" value="Diverse_CBS-Domain"/>
</dbReference>
<dbReference type="PROSITE" id="PS50914">
    <property type="entry name" value="BON"/>
    <property type="match status" value="1"/>
</dbReference>
<dbReference type="AlphaFoldDB" id="A0A366FQE4"/>
<dbReference type="Pfam" id="PF04972">
    <property type="entry name" value="BON"/>
    <property type="match status" value="1"/>
</dbReference>
<evidence type="ECO:0000313" key="5">
    <source>
        <dbReference type="EMBL" id="RBP16872.1"/>
    </source>
</evidence>
<evidence type="ECO:0000259" key="4">
    <source>
        <dbReference type="PROSITE" id="PS51371"/>
    </source>
</evidence>
<accession>A0A366FQE4</accession>
<evidence type="ECO:0000256" key="1">
    <source>
        <dbReference type="ARBA" id="ARBA00023122"/>
    </source>
</evidence>
<dbReference type="InterPro" id="IPR046342">
    <property type="entry name" value="CBS_dom_sf"/>
</dbReference>
<proteinExistence type="predicted"/>
<comment type="caution">
    <text evidence="5">The sequence shown here is derived from an EMBL/GenBank/DDBJ whole genome shotgun (WGS) entry which is preliminary data.</text>
</comment>
<dbReference type="SMART" id="SM00116">
    <property type="entry name" value="CBS"/>
    <property type="match status" value="2"/>
</dbReference>
<dbReference type="EMBL" id="QNRK01000004">
    <property type="protein sequence ID" value="RBP16872.1"/>
    <property type="molecule type" value="Genomic_DNA"/>
</dbReference>
<dbReference type="Proteomes" id="UP000253529">
    <property type="component" value="Unassembled WGS sequence"/>
</dbReference>
<organism evidence="5 6">
    <name type="scientific">Roseiarcus fermentans</name>
    <dbReference type="NCBI Taxonomy" id="1473586"/>
    <lineage>
        <taxon>Bacteria</taxon>
        <taxon>Pseudomonadati</taxon>
        <taxon>Pseudomonadota</taxon>
        <taxon>Alphaproteobacteria</taxon>
        <taxon>Hyphomicrobiales</taxon>
        <taxon>Roseiarcaceae</taxon>
        <taxon>Roseiarcus</taxon>
    </lineage>
</organism>
<keyword evidence="1 2" id="KW-0129">CBS domain</keyword>
<dbReference type="Gene3D" id="3.10.580.10">
    <property type="entry name" value="CBS-domain"/>
    <property type="match status" value="1"/>
</dbReference>
<feature type="domain" description="CBS" evidence="4">
    <location>
        <begin position="94"/>
        <end position="150"/>
    </location>
</feature>
<dbReference type="RefSeq" id="WP_170153057.1">
    <property type="nucleotide sequence ID" value="NZ_QNRK01000004.1"/>
</dbReference>
<dbReference type="InterPro" id="IPR007055">
    <property type="entry name" value="BON_dom"/>
</dbReference>
<name>A0A366FQE4_9HYPH</name>
<dbReference type="Pfam" id="PF00571">
    <property type="entry name" value="CBS"/>
    <property type="match status" value="2"/>
</dbReference>
<evidence type="ECO:0000313" key="6">
    <source>
        <dbReference type="Proteomes" id="UP000253529"/>
    </source>
</evidence>
<evidence type="ECO:0000259" key="3">
    <source>
        <dbReference type="PROSITE" id="PS50914"/>
    </source>
</evidence>
<dbReference type="PANTHER" id="PTHR43080">
    <property type="entry name" value="CBS DOMAIN-CONTAINING PROTEIN CBSX3, MITOCHONDRIAL"/>
    <property type="match status" value="1"/>
</dbReference>
<dbReference type="PANTHER" id="PTHR43080:SF26">
    <property type="entry name" value="REGULATORY PROTEIN"/>
    <property type="match status" value="1"/>
</dbReference>
<keyword evidence="6" id="KW-1185">Reference proteome</keyword>
<dbReference type="SUPFAM" id="SSF54631">
    <property type="entry name" value="CBS-domain pair"/>
    <property type="match status" value="1"/>
</dbReference>
<dbReference type="CDD" id="cd04586">
    <property type="entry name" value="CBS_pair_BON_assoc"/>
    <property type="match status" value="1"/>
</dbReference>
<evidence type="ECO:0000256" key="2">
    <source>
        <dbReference type="PROSITE-ProRule" id="PRU00703"/>
    </source>
</evidence>
<reference evidence="5 6" key="1">
    <citation type="submission" date="2018-06" db="EMBL/GenBank/DDBJ databases">
        <title>Genomic Encyclopedia of Type Strains, Phase IV (KMG-IV): sequencing the most valuable type-strain genomes for metagenomic binning, comparative biology and taxonomic classification.</title>
        <authorList>
            <person name="Goeker M."/>
        </authorList>
    </citation>
    <scope>NUCLEOTIDE SEQUENCE [LARGE SCALE GENOMIC DNA]</scope>
    <source>
        <strain evidence="5 6">DSM 24875</strain>
    </source>
</reference>
<sequence>MRVREVMTHGAIGLPETATIAEAAETMLKARISAVLVHDANNALVGVVSSGDLMRRAEIGAERKRPRWIEALLSGGRLAESYAHSHGRKIGEIMTRRLVCVSEDAELGAAVDLMLRHGVKRLPVLRGEAVIGILSRTDLMKALVKALPASQERRSDTEIKAAIEAELDRLGWAPRRSVRVEARDGVVTFGGAITDERLREGLRVIAENTPGVTKVHDQMCWIEPNSGVYLPAEEEEGARPKS</sequence>